<feature type="signal peptide" evidence="5">
    <location>
        <begin position="1"/>
        <end position="24"/>
    </location>
</feature>
<dbReference type="SMART" id="SM00028">
    <property type="entry name" value="TPR"/>
    <property type="match status" value="6"/>
</dbReference>
<keyword evidence="5" id="KW-0732">Signal</keyword>
<keyword evidence="7" id="KW-1185">Reference proteome</keyword>
<sequence length="471" mass="48978">MRIERLFAGGMLALVVSSTAFGMAACGGGDEKKVVYPNADGGSGGNTVTDQSGAQVGVIEGAGTSGLTGSAKSAYDAGWQAWLKGDLATAKKQFQEAATRDPKSPSPPYSLGVVNEHLGDTAGAQEAFRTAFTNAPDHELSMCAYALSLANTGHAAEADTFITDKRTKKENSPRLTACAAEVKSIQKDNGTAQQLAQDALRMDPNFKEAMVTIARDHYRARKLDLAKYALQAILEGFGDASPPRDKENAEAHMLRGLILRESGARAVALADFEAAARKRPDLVEALVNLGSMRLEAGNAQEALPVLESAVRFGPNSALAHLNLGDTYRLLGRSADAKKEFDQALALDSSLAVAHYDLGLLYLFSPNIPGTSADAQVATAIKELEQYKTMRGPKPTPGVQDDIDDLLNRAKAKREELKQQAAAAQPAAATPAPAPATSAAPASSAKPAPATSAAPASSAKPAAPAGGGATKK</sequence>
<dbReference type="AlphaFoldDB" id="A0A0K1Q7L5"/>
<reference evidence="6 7" key="1">
    <citation type="submission" date="2015-08" db="EMBL/GenBank/DDBJ databases">
        <authorList>
            <person name="Babu N.S."/>
            <person name="Beckwith C.J."/>
            <person name="Beseler K.G."/>
            <person name="Brison A."/>
            <person name="Carone J.V."/>
            <person name="Caskin T.P."/>
            <person name="Diamond M."/>
            <person name="Durham M.E."/>
            <person name="Foxe J.M."/>
            <person name="Go M."/>
            <person name="Henderson B.A."/>
            <person name="Jones I.B."/>
            <person name="McGettigan J.A."/>
            <person name="Micheletti S.J."/>
            <person name="Nasrallah M.E."/>
            <person name="Ortiz D."/>
            <person name="Piller C.R."/>
            <person name="Privatt S.R."/>
            <person name="Schneider S.L."/>
            <person name="Sharp S."/>
            <person name="Smith T.C."/>
            <person name="Stanton J.D."/>
            <person name="Ullery H.E."/>
            <person name="Wilson R.J."/>
            <person name="Serrano M.G."/>
            <person name="Buck G."/>
            <person name="Lee V."/>
            <person name="Wang Y."/>
            <person name="Carvalho R."/>
            <person name="Voegtly L."/>
            <person name="Shi R."/>
            <person name="Duckworth R."/>
            <person name="Johnson A."/>
            <person name="Loviza R."/>
            <person name="Walstead R."/>
            <person name="Shah Z."/>
            <person name="Kiflezghi M."/>
            <person name="Wade K."/>
            <person name="Ball S.L."/>
            <person name="Bradley K.W."/>
            <person name="Asai D.J."/>
            <person name="Bowman C.A."/>
            <person name="Russell D.A."/>
            <person name="Pope W.H."/>
            <person name="Jacobs-Sera D."/>
            <person name="Hendrix R.W."/>
            <person name="Hatfull G.F."/>
        </authorList>
    </citation>
    <scope>NUCLEOTIDE SEQUENCE [LARGE SCALE GENOMIC DNA]</scope>
    <source>
        <strain evidence="6 7">DSM 27648</strain>
    </source>
</reference>
<dbReference type="RefSeq" id="WP_146652771.1">
    <property type="nucleotide sequence ID" value="NZ_CP012333.1"/>
</dbReference>
<evidence type="ECO:0000256" key="1">
    <source>
        <dbReference type="ARBA" id="ARBA00022737"/>
    </source>
</evidence>
<dbReference type="InterPro" id="IPR019734">
    <property type="entry name" value="TPR_rpt"/>
</dbReference>
<dbReference type="EMBL" id="CP012333">
    <property type="protein sequence ID" value="AKV01728.1"/>
    <property type="molecule type" value="Genomic_DNA"/>
</dbReference>
<dbReference type="Gene3D" id="1.25.40.10">
    <property type="entry name" value="Tetratricopeptide repeat domain"/>
    <property type="match status" value="2"/>
</dbReference>
<gene>
    <name evidence="6" type="ORF">AKJ09_08391</name>
</gene>
<feature type="compositionally biased region" description="Low complexity" evidence="4">
    <location>
        <begin position="418"/>
        <end position="463"/>
    </location>
</feature>
<dbReference type="PANTHER" id="PTHR45586:SF1">
    <property type="entry name" value="LIPOPOLYSACCHARIDE ASSEMBLY PROTEIN B"/>
    <property type="match status" value="1"/>
</dbReference>
<evidence type="ECO:0000256" key="5">
    <source>
        <dbReference type="SAM" id="SignalP"/>
    </source>
</evidence>
<dbReference type="Proteomes" id="UP000064967">
    <property type="component" value="Chromosome"/>
</dbReference>
<feature type="chain" id="PRO_5005467214" evidence="5">
    <location>
        <begin position="25"/>
        <end position="471"/>
    </location>
</feature>
<evidence type="ECO:0000256" key="2">
    <source>
        <dbReference type="ARBA" id="ARBA00022803"/>
    </source>
</evidence>
<evidence type="ECO:0000256" key="4">
    <source>
        <dbReference type="SAM" id="MobiDB-lite"/>
    </source>
</evidence>
<accession>A0A0K1Q7L5</accession>
<organism evidence="6 7">
    <name type="scientific">Labilithrix luteola</name>
    <dbReference type="NCBI Taxonomy" id="1391654"/>
    <lineage>
        <taxon>Bacteria</taxon>
        <taxon>Pseudomonadati</taxon>
        <taxon>Myxococcota</taxon>
        <taxon>Polyangia</taxon>
        <taxon>Polyangiales</taxon>
        <taxon>Labilitrichaceae</taxon>
        <taxon>Labilithrix</taxon>
    </lineage>
</organism>
<feature type="region of interest" description="Disordered" evidence="4">
    <location>
        <begin position="412"/>
        <end position="471"/>
    </location>
</feature>
<dbReference type="OrthoDB" id="5488137at2"/>
<dbReference type="SUPFAM" id="SSF48452">
    <property type="entry name" value="TPR-like"/>
    <property type="match status" value="2"/>
</dbReference>
<feature type="repeat" description="TPR" evidence="3">
    <location>
        <begin position="317"/>
        <end position="350"/>
    </location>
</feature>
<evidence type="ECO:0000313" key="6">
    <source>
        <dbReference type="EMBL" id="AKV01728.1"/>
    </source>
</evidence>
<dbReference type="InterPro" id="IPR011990">
    <property type="entry name" value="TPR-like_helical_dom_sf"/>
</dbReference>
<protein>
    <submittedName>
        <fullName evidence="6">TPR repeat protein</fullName>
    </submittedName>
</protein>
<dbReference type="KEGG" id="llu:AKJ09_08391"/>
<feature type="repeat" description="TPR" evidence="3">
    <location>
        <begin position="283"/>
        <end position="316"/>
    </location>
</feature>
<proteinExistence type="predicted"/>
<dbReference type="Pfam" id="PF13424">
    <property type="entry name" value="TPR_12"/>
    <property type="match status" value="1"/>
</dbReference>
<name>A0A0K1Q7L5_9BACT</name>
<dbReference type="PROSITE" id="PS50005">
    <property type="entry name" value="TPR"/>
    <property type="match status" value="2"/>
</dbReference>
<keyword evidence="2 3" id="KW-0802">TPR repeat</keyword>
<evidence type="ECO:0000256" key="3">
    <source>
        <dbReference type="PROSITE-ProRule" id="PRU00339"/>
    </source>
</evidence>
<dbReference type="PANTHER" id="PTHR45586">
    <property type="entry name" value="TPR REPEAT-CONTAINING PROTEIN PA4667"/>
    <property type="match status" value="1"/>
</dbReference>
<evidence type="ECO:0000313" key="7">
    <source>
        <dbReference type="Proteomes" id="UP000064967"/>
    </source>
</evidence>
<dbReference type="STRING" id="1391654.AKJ09_08391"/>
<dbReference type="Pfam" id="PF13432">
    <property type="entry name" value="TPR_16"/>
    <property type="match status" value="2"/>
</dbReference>
<dbReference type="InterPro" id="IPR051012">
    <property type="entry name" value="CellSynth/LPSAsmb/PSIAsmb"/>
</dbReference>
<keyword evidence="1" id="KW-0677">Repeat</keyword>
<dbReference type="PROSITE" id="PS51257">
    <property type="entry name" value="PROKAR_LIPOPROTEIN"/>
    <property type="match status" value="1"/>
</dbReference>